<protein>
    <submittedName>
        <fullName evidence="1">Methyltransferase</fullName>
    </submittedName>
</protein>
<keyword evidence="2" id="KW-1185">Reference proteome</keyword>
<dbReference type="PANTHER" id="PTHR43861:SF6">
    <property type="entry name" value="METHYLTRANSFERASE TYPE 11"/>
    <property type="match status" value="1"/>
</dbReference>
<dbReference type="Gene3D" id="3.40.50.150">
    <property type="entry name" value="Vaccinia Virus protein VP39"/>
    <property type="match status" value="1"/>
</dbReference>
<reference evidence="1" key="1">
    <citation type="journal article" date="2014" name="Int. J. Syst. Evol. Microbiol.">
        <title>Complete genome sequence of Corynebacterium casei LMG S-19264T (=DSM 44701T), isolated from a smear-ripened cheese.</title>
        <authorList>
            <consortium name="US DOE Joint Genome Institute (JGI-PGF)"/>
            <person name="Walter F."/>
            <person name="Albersmeier A."/>
            <person name="Kalinowski J."/>
            <person name="Ruckert C."/>
        </authorList>
    </citation>
    <scope>NUCLEOTIDE SEQUENCE</scope>
    <source>
        <strain evidence="1">CGMCC 1.12924</strain>
    </source>
</reference>
<gene>
    <name evidence="1" type="ORF">GCM10011312_00650</name>
</gene>
<dbReference type="CDD" id="cd02440">
    <property type="entry name" value="AdoMet_MTases"/>
    <property type="match status" value="1"/>
</dbReference>
<dbReference type="Proteomes" id="UP000652231">
    <property type="component" value="Unassembled WGS sequence"/>
</dbReference>
<proteinExistence type="predicted"/>
<reference evidence="1" key="2">
    <citation type="submission" date="2020-09" db="EMBL/GenBank/DDBJ databases">
        <authorList>
            <person name="Sun Q."/>
            <person name="Zhou Y."/>
        </authorList>
    </citation>
    <scope>NUCLEOTIDE SEQUENCE</scope>
    <source>
        <strain evidence="1">CGMCC 1.12924</strain>
    </source>
</reference>
<comment type="caution">
    <text evidence="1">The sequence shown here is derived from an EMBL/GenBank/DDBJ whole genome shotgun (WGS) entry which is preliminary data.</text>
</comment>
<sequence length="279" mass="32165">MKAKHNTFIKTKDFLVSAEEFSLICSEAQGVLKTTPIPENLEKYYQSEEYISHTDSKESIFEKAYQLVKKIALNNKIKLIKKLNNGSGKLLDVGSGTGDFLAVAKKFNWKVFGVEPNKEARTLSEKKGVSVCENLTDIQEFNFDVITLWHVLEHVLDIDSYVSIISRKLKPDGILIIAVPNYKSKDAQHYKKFWAAYDVPRHIWHFSKSGIKRVLEKHNLKLLKTKPMWFDSFYVSLLSEKYKTGKLNWIKAGFIGLYSNLAGLRSKEYSSHIYIFKKQ</sequence>
<dbReference type="RefSeq" id="WP_229741244.1">
    <property type="nucleotide sequence ID" value="NZ_BMGK01000001.1"/>
</dbReference>
<keyword evidence="1" id="KW-0489">Methyltransferase</keyword>
<keyword evidence="1" id="KW-0808">Transferase</keyword>
<evidence type="ECO:0000313" key="1">
    <source>
        <dbReference type="EMBL" id="GGD80238.1"/>
    </source>
</evidence>
<dbReference type="GO" id="GO:0008168">
    <property type="term" value="F:methyltransferase activity"/>
    <property type="evidence" value="ECO:0007669"/>
    <property type="project" value="UniProtKB-KW"/>
</dbReference>
<accession>A0A8J2Y8E8</accession>
<name>A0A8J2Y8E8_9FLAO</name>
<dbReference type="InterPro" id="IPR029063">
    <property type="entry name" value="SAM-dependent_MTases_sf"/>
</dbReference>
<dbReference type="Pfam" id="PF13489">
    <property type="entry name" value="Methyltransf_23"/>
    <property type="match status" value="1"/>
</dbReference>
<evidence type="ECO:0000313" key="2">
    <source>
        <dbReference type="Proteomes" id="UP000652231"/>
    </source>
</evidence>
<dbReference type="AlphaFoldDB" id="A0A8J2Y8E8"/>
<dbReference type="GO" id="GO:0032259">
    <property type="term" value="P:methylation"/>
    <property type="evidence" value="ECO:0007669"/>
    <property type="project" value="UniProtKB-KW"/>
</dbReference>
<dbReference type="PANTHER" id="PTHR43861">
    <property type="entry name" value="TRANS-ACONITATE 2-METHYLTRANSFERASE-RELATED"/>
    <property type="match status" value="1"/>
</dbReference>
<dbReference type="EMBL" id="BMGK01000001">
    <property type="protein sequence ID" value="GGD80238.1"/>
    <property type="molecule type" value="Genomic_DNA"/>
</dbReference>
<dbReference type="SUPFAM" id="SSF53335">
    <property type="entry name" value="S-adenosyl-L-methionine-dependent methyltransferases"/>
    <property type="match status" value="1"/>
</dbReference>
<organism evidence="1 2">
    <name type="scientific">Planktosalinus lacus</name>
    <dbReference type="NCBI Taxonomy" id="1526573"/>
    <lineage>
        <taxon>Bacteria</taxon>
        <taxon>Pseudomonadati</taxon>
        <taxon>Bacteroidota</taxon>
        <taxon>Flavobacteriia</taxon>
        <taxon>Flavobacteriales</taxon>
        <taxon>Flavobacteriaceae</taxon>
        <taxon>Planktosalinus</taxon>
    </lineage>
</organism>